<name>A0A137RIV5_9FLAO</name>
<proteinExistence type="predicted"/>
<gene>
    <name evidence="3" type="ORF">LS48_06495</name>
</gene>
<sequence length="164" mass="19476">MRNKIFMYLFLFAVLFIIYQYMNEKSIFESQESQIENLQTKVQKYNDSIEGLNGQIMNLNYFTLMGNDNAMTYFENRGFEAVEVEAMVSDQIYDFNLQKGNNPLVPFEGMAGDMKINKLKFLNHKWILADFTDNTYWGEMILEYYFNDKNELELTPIASFLYQN</sequence>
<keyword evidence="4" id="KW-1185">Reference proteome</keyword>
<organism evidence="3 4">
    <name type="scientific">Aequorivita aquimaris</name>
    <dbReference type="NCBI Taxonomy" id="1548749"/>
    <lineage>
        <taxon>Bacteria</taxon>
        <taxon>Pseudomonadati</taxon>
        <taxon>Bacteroidota</taxon>
        <taxon>Flavobacteriia</taxon>
        <taxon>Flavobacteriales</taxon>
        <taxon>Flavobacteriaceae</taxon>
        <taxon>Aequorivita</taxon>
    </lineage>
</organism>
<evidence type="ECO:0000313" key="4">
    <source>
        <dbReference type="Proteomes" id="UP000070138"/>
    </source>
</evidence>
<dbReference type="OrthoDB" id="1451701at2"/>
<keyword evidence="2" id="KW-0472">Membrane</keyword>
<evidence type="ECO:0008006" key="5">
    <source>
        <dbReference type="Google" id="ProtNLM"/>
    </source>
</evidence>
<dbReference type="Proteomes" id="UP000070138">
    <property type="component" value="Unassembled WGS sequence"/>
</dbReference>
<evidence type="ECO:0000313" key="3">
    <source>
        <dbReference type="EMBL" id="KXO00116.1"/>
    </source>
</evidence>
<comment type="caution">
    <text evidence="3">The sequence shown here is derived from an EMBL/GenBank/DDBJ whole genome shotgun (WGS) entry which is preliminary data.</text>
</comment>
<reference evidence="4" key="1">
    <citation type="submission" date="2014-10" db="EMBL/GenBank/DDBJ databases">
        <title>Genome sequencing of Vitellibacter sp. D-24.</title>
        <authorList>
            <person name="Thevarajoo S."/>
            <person name="Selvaratnam C."/>
            <person name="Goh K.M."/>
            <person name="Chong C.S."/>
        </authorList>
    </citation>
    <scope>NUCLEOTIDE SEQUENCE [LARGE SCALE GENOMIC DNA]</scope>
    <source>
        <strain evidence="4">D-24</strain>
    </source>
</reference>
<keyword evidence="2" id="KW-0812">Transmembrane</keyword>
<accession>A0A137RIV5</accession>
<feature type="coiled-coil region" evidence="1">
    <location>
        <begin position="28"/>
        <end position="55"/>
    </location>
</feature>
<dbReference type="RefSeq" id="WP_062621197.1">
    <property type="nucleotide sequence ID" value="NZ_JRWG01000003.1"/>
</dbReference>
<evidence type="ECO:0000256" key="1">
    <source>
        <dbReference type="SAM" id="Coils"/>
    </source>
</evidence>
<dbReference type="AlphaFoldDB" id="A0A137RIV5"/>
<feature type="transmembrane region" description="Helical" evidence="2">
    <location>
        <begin position="5"/>
        <end position="22"/>
    </location>
</feature>
<keyword evidence="1" id="KW-0175">Coiled coil</keyword>
<dbReference type="STRING" id="1548749.LS48_06495"/>
<reference evidence="3 4" key="2">
    <citation type="journal article" date="2016" name="Int. J. Syst. Evol. Microbiol.">
        <title>Vitellibacter aquimaris sp. nov., a marine bacterium isolated from seawater.</title>
        <authorList>
            <person name="Thevarajoo S."/>
            <person name="Selvaratnam C."/>
            <person name="Goh K.M."/>
            <person name="Hong K.W."/>
            <person name="Chan X.Y."/>
            <person name="Chan K.G."/>
            <person name="Chong C.S."/>
        </authorList>
    </citation>
    <scope>NUCLEOTIDE SEQUENCE [LARGE SCALE GENOMIC DNA]</scope>
    <source>
        <strain evidence="3 4">D-24</strain>
    </source>
</reference>
<protein>
    <recommendedName>
        <fullName evidence="5">Hydrolase</fullName>
    </recommendedName>
</protein>
<evidence type="ECO:0000256" key="2">
    <source>
        <dbReference type="SAM" id="Phobius"/>
    </source>
</evidence>
<keyword evidence="2" id="KW-1133">Transmembrane helix</keyword>
<dbReference type="EMBL" id="JRWG01000003">
    <property type="protein sequence ID" value="KXO00116.1"/>
    <property type="molecule type" value="Genomic_DNA"/>
</dbReference>